<dbReference type="InterPro" id="IPR029526">
    <property type="entry name" value="PGBD"/>
</dbReference>
<reference evidence="3" key="1">
    <citation type="submission" date="2023-07" db="EMBL/GenBank/DDBJ databases">
        <title>Chromosome-level genome assembly of Artemia franciscana.</title>
        <authorList>
            <person name="Jo E."/>
        </authorList>
    </citation>
    <scope>NUCLEOTIDE SEQUENCE</scope>
    <source>
        <tissue evidence="3">Whole body</tissue>
    </source>
</reference>
<evidence type="ECO:0000259" key="2">
    <source>
        <dbReference type="Pfam" id="PF13843"/>
    </source>
</evidence>
<name>A0AA88HE21_ARTSF</name>
<evidence type="ECO:0000313" key="4">
    <source>
        <dbReference type="Proteomes" id="UP001187531"/>
    </source>
</evidence>
<feature type="region of interest" description="Disordered" evidence="1">
    <location>
        <begin position="1"/>
        <end position="43"/>
    </location>
</feature>
<dbReference type="Pfam" id="PF13843">
    <property type="entry name" value="DDE_Tnp_1_7"/>
    <property type="match status" value="2"/>
</dbReference>
<comment type="caution">
    <text evidence="3">The sequence shown here is derived from an EMBL/GenBank/DDBJ whole genome shotgun (WGS) entry which is preliminary data.</text>
</comment>
<feature type="compositionally biased region" description="Basic and acidic residues" evidence="1">
    <location>
        <begin position="30"/>
        <end position="40"/>
    </location>
</feature>
<dbReference type="PANTHER" id="PTHR47272">
    <property type="entry name" value="DDE_TNP_1_7 DOMAIN-CONTAINING PROTEIN"/>
    <property type="match status" value="1"/>
</dbReference>
<evidence type="ECO:0000256" key="1">
    <source>
        <dbReference type="SAM" id="MobiDB-lite"/>
    </source>
</evidence>
<protein>
    <recommendedName>
        <fullName evidence="2">PiggyBac transposable element-derived protein domain-containing protein</fullName>
    </recommendedName>
</protein>
<sequence length="222" mass="25503">MSYVLEPDGELSDLDLEESEDESDPLFEPAEEKHDGRCEESDGEYDLPLSRIAKSLLNPESSLVIPIAFFQEFFDSVMISGLVEETNRYALQQKRLELKSTCNEMEQFLGIFLLMDIVKLPHIRALAGASGIVYDFEVYRRKGTTIRSDLGFGADMMLRLVEYLPKNQNFKIFFDNFYSSFHLVENLQLMGIESFGTVRIERMWKAKLWKQTKNEKGGKGIG</sequence>
<accession>A0AA88HE21</accession>
<gene>
    <name evidence="3" type="ORF">QYM36_017998</name>
</gene>
<keyword evidence="4" id="KW-1185">Reference proteome</keyword>
<organism evidence="3 4">
    <name type="scientific">Artemia franciscana</name>
    <name type="common">Brine shrimp</name>
    <name type="synonym">Artemia sanfranciscana</name>
    <dbReference type="NCBI Taxonomy" id="6661"/>
    <lineage>
        <taxon>Eukaryota</taxon>
        <taxon>Metazoa</taxon>
        <taxon>Ecdysozoa</taxon>
        <taxon>Arthropoda</taxon>
        <taxon>Crustacea</taxon>
        <taxon>Branchiopoda</taxon>
        <taxon>Anostraca</taxon>
        <taxon>Artemiidae</taxon>
        <taxon>Artemia</taxon>
    </lineage>
</organism>
<proteinExistence type="predicted"/>
<feature type="compositionally biased region" description="Acidic residues" evidence="1">
    <location>
        <begin position="7"/>
        <end position="25"/>
    </location>
</feature>
<dbReference type="Proteomes" id="UP001187531">
    <property type="component" value="Unassembled WGS sequence"/>
</dbReference>
<feature type="domain" description="PiggyBac transposable element-derived protein" evidence="2">
    <location>
        <begin position="66"/>
        <end position="124"/>
    </location>
</feature>
<dbReference type="EMBL" id="JAVRJZ010000082">
    <property type="protein sequence ID" value="KAK2703597.1"/>
    <property type="molecule type" value="Genomic_DNA"/>
</dbReference>
<evidence type="ECO:0000313" key="3">
    <source>
        <dbReference type="EMBL" id="KAK2703597.1"/>
    </source>
</evidence>
<feature type="domain" description="PiggyBac transposable element-derived protein" evidence="2">
    <location>
        <begin position="129"/>
        <end position="203"/>
    </location>
</feature>
<dbReference type="AlphaFoldDB" id="A0AA88HE21"/>